<dbReference type="GO" id="GO:0006241">
    <property type="term" value="P:CTP biosynthetic process"/>
    <property type="evidence" value="ECO:0007669"/>
    <property type="project" value="InterPro"/>
</dbReference>
<comment type="catalytic activity">
    <reaction evidence="11">
        <text>a 2'-deoxyribonucleoside 5'-diphosphate + ATP = a 2'-deoxyribonucleoside 5'-triphosphate + ADP</text>
        <dbReference type="Rhea" id="RHEA:44640"/>
        <dbReference type="ChEBI" id="CHEBI:30616"/>
        <dbReference type="ChEBI" id="CHEBI:61560"/>
        <dbReference type="ChEBI" id="CHEBI:73316"/>
        <dbReference type="ChEBI" id="CHEBI:456216"/>
        <dbReference type="EC" id="2.7.4.6"/>
    </reaction>
</comment>
<dbReference type="AlphaFoldDB" id="A0A316YW61"/>
<dbReference type="GeneID" id="37043141"/>
<organism evidence="13 14">
    <name type="scientific">Acaromyces ingoldii</name>
    <dbReference type="NCBI Taxonomy" id="215250"/>
    <lineage>
        <taxon>Eukaryota</taxon>
        <taxon>Fungi</taxon>
        <taxon>Dikarya</taxon>
        <taxon>Basidiomycota</taxon>
        <taxon>Ustilaginomycotina</taxon>
        <taxon>Exobasidiomycetes</taxon>
        <taxon>Exobasidiales</taxon>
        <taxon>Cryptobasidiaceae</taxon>
        <taxon>Acaromyces</taxon>
    </lineage>
</organism>
<evidence type="ECO:0000256" key="8">
    <source>
        <dbReference type="ARBA" id="ARBA00022840"/>
    </source>
</evidence>
<keyword evidence="7 11" id="KW-0418">Kinase</keyword>
<evidence type="ECO:0000256" key="5">
    <source>
        <dbReference type="ARBA" id="ARBA00022679"/>
    </source>
</evidence>
<accession>A0A316YW61</accession>
<comment type="cofactor">
    <cofactor evidence="1">
        <name>Mg(2+)</name>
        <dbReference type="ChEBI" id="CHEBI:18420"/>
    </cofactor>
</comment>
<evidence type="ECO:0000256" key="3">
    <source>
        <dbReference type="ARBA" id="ARBA00012966"/>
    </source>
</evidence>
<dbReference type="Pfam" id="PF00334">
    <property type="entry name" value="NDK"/>
    <property type="match status" value="1"/>
</dbReference>
<protein>
    <recommendedName>
        <fullName evidence="4 11">Nucleoside diphosphate kinase</fullName>
        <ecNumber evidence="3 11">2.7.4.6</ecNumber>
    </recommendedName>
</protein>
<dbReference type="GO" id="GO:0005524">
    <property type="term" value="F:ATP binding"/>
    <property type="evidence" value="ECO:0007669"/>
    <property type="project" value="UniProtKB-KW"/>
</dbReference>
<keyword evidence="6 11" id="KW-0547">Nucleotide-binding</keyword>
<sequence length="151" mass="16596">MATEQTFIMVKPDGVQRGLVGEIVGRFEKRGYQLVNAKMVHASQEHLEQHYADLKGKPFFPGLIKYMASGPVFATVWQGKDVVKQGRALLGATNPLASAPGTIRGDFAIDVGRNICHGSDSVESAKKEISLWFGQDGSIPYKRAVDAWIYE</sequence>
<feature type="binding site" evidence="9">
    <location>
        <position position="93"/>
    </location>
    <ligand>
        <name>ATP</name>
        <dbReference type="ChEBI" id="CHEBI:30616"/>
    </ligand>
</feature>
<evidence type="ECO:0000256" key="7">
    <source>
        <dbReference type="ARBA" id="ARBA00022777"/>
    </source>
</evidence>
<dbReference type="PANTHER" id="PTHR11349">
    <property type="entry name" value="NUCLEOSIDE DIPHOSPHATE KINASE"/>
    <property type="match status" value="1"/>
</dbReference>
<dbReference type="InterPro" id="IPR036850">
    <property type="entry name" value="NDK-like_dom_sf"/>
</dbReference>
<feature type="binding site" evidence="9">
    <location>
        <position position="104"/>
    </location>
    <ligand>
        <name>ATP</name>
        <dbReference type="ChEBI" id="CHEBI:30616"/>
    </ligand>
</feature>
<evidence type="ECO:0000313" key="14">
    <source>
        <dbReference type="Proteomes" id="UP000245768"/>
    </source>
</evidence>
<feature type="domain" description="Nucleoside diphosphate kinase-like" evidence="12">
    <location>
        <begin position="3"/>
        <end position="140"/>
    </location>
</feature>
<reference evidence="13 14" key="1">
    <citation type="journal article" date="2018" name="Mol. Biol. Evol.">
        <title>Broad Genomic Sampling Reveals a Smut Pathogenic Ancestry of the Fungal Clade Ustilaginomycotina.</title>
        <authorList>
            <person name="Kijpornyongpan T."/>
            <person name="Mondo S.J."/>
            <person name="Barry K."/>
            <person name="Sandor L."/>
            <person name="Lee J."/>
            <person name="Lipzen A."/>
            <person name="Pangilinan J."/>
            <person name="LaButti K."/>
            <person name="Hainaut M."/>
            <person name="Henrissat B."/>
            <person name="Grigoriev I.V."/>
            <person name="Spatafora J.W."/>
            <person name="Aime M.C."/>
        </authorList>
    </citation>
    <scope>NUCLEOTIDE SEQUENCE [LARGE SCALE GENOMIC DNA]</scope>
    <source>
        <strain evidence="13 14">MCA 4198</strain>
    </source>
</reference>
<evidence type="ECO:0000259" key="12">
    <source>
        <dbReference type="SMART" id="SM00562"/>
    </source>
</evidence>
<dbReference type="EMBL" id="KZ819635">
    <property type="protein sequence ID" value="PWN92015.1"/>
    <property type="molecule type" value="Genomic_DNA"/>
</dbReference>
<proteinExistence type="inferred from homology"/>
<dbReference type="GO" id="GO:0006228">
    <property type="term" value="P:UTP biosynthetic process"/>
    <property type="evidence" value="ECO:0007669"/>
    <property type="project" value="InterPro"/>
</dbReference>
<evidence type="ECO:0000256" key="2">
    <source>
        <dbReference type="ARBA" id="ARBA00008142"/>
    </source>
</evidence>
<evidence type="ECO:0000313" key="13">
    <source>
        <dbReference type="EMBL" id="PWN92015.1"/>
    </source>
</evidence>
<dbReference type="GO" id="GO:0006183">
    <property type="term" value="P:GTP biosynthetic process"/>
    <property type="evidence" value="ECO:0007669"/>
    <property type="project" value="InterPro"/>
</dbReference>
<gene>
    <name evidence="13" type="ORF">FA10DRAFT_265821</name>
</gene>
<feature type="binding site" evidence="9">
    <location>
        <position position="114"/>
    </location>
    <ligand>
        <name>ATP</name>
        <dbReference type="ChEBI" id="CHEBI:30616"/>
    </ligand>
</feature>
<evidence type="ECO:0000256" key="9">
    <source>
        <dbReference type="PROSITE-ProRule" id="PRU00706"/>
    </source>
</evidence>
<dbReference type="Proteomes" id="UP000245768">
    <property type="component" value="Unassembled WGS sequence"/>
</dbReference>
<dbReference type="CDD" id="cd04413">
    <property type="entry name" value="NDPk_I"/>
    <property type="match status" value="1"/>
</dbReference>
<dbReference type="InterPro" id="IPR001564">
    <property type="entry name" value="Nucleoside_diP_kinase"/>
</dbReference>
<dbReference type="EC" id="2.7.4.6" evidence="3 11"/>
<evidence type="ECO:0000256" key="11">
    <source>
        <dbReference type="RuleBase" id="RU004013"/>
    </source>
</evidence>
<comment type="similarity">
    <text evidence="2 9 10">Belongs to the NDK family.</text>
</comment>
<feature type="binding site" evidence="9">
    <location>
        <position position="11"/>
    </location>
    <ligand>
        <name>ATP</name>
        <dbReference type="ChEBI" id="CHEBI:30616"/>
    </ligand>
</feature>
<feature type="binding site" evidence="9">
    <location>
        <position position="59"/>
    </location>
    <ligand>
        <name>ATP</name>
        <dbReference type="ChEBI" id="CHEBI:30616"/>
    </ligand>
</feature>
<keyword evidence="8 11" id="KW-0067">ATP-binding</keyword>
<feature type="active site" description="Pros-phosphohistidine intermediate" evidence="9">
    <location>
        <position position="117"/>
    </location>
</feature>
<dbReference type="GO" id="GO:0004550">
    <property type="term" value="F:nucleoside diphosphate kinase activity"/>
    <property type="evidence" value="ECO:0007669"/>
    <property type="project" value="UniProtKB-EC"/>
</dbReference>
<dbReference type="InterPro" id="IPR034907">
    <property type="entry name" value="NDK-like_dom"/>
</dbReference>
<dbReference type="OrthoDB" id="2162449at2759"/>
<dbReference type="NCBIfam" id="NF001908">
    <property type="entry name" value="PRK00668.1"/>
    <property type="match status" value="1"/>
</dbReference>
<dbReference type="InParanoid" id="A0A316YW61"/>
<dbReference type="Gene3D" id="3.30.70.141">
    <property type="entry name" value="Nucleoside diphosphate kinase-like domain"/>
    <property type="match status" value="1"/>
</dbReference>
<dbReference type="PROSITE" id="PS51374">
    <property type="entry name" value="NDPK_LIKE"/>
    <property type="match status" value="1"/>
</dbReference>
<dbReference type="PROSITE" id="PS00469">
    <property type="entry name" value="NDPK"/>
    <property type="match status" value="1"/>
</dbReference>
<feature type="binding site" evidence="9">
    <location>
        <position position="87"/>
    </location>
    <ligand>
        <name>ATP</name>
        <dbReference type="ChEBI" id="CHEBI:30616"/>
    </ligand>
</feature>
<dbReference type="RefSeq" id="XP_025379213.1">
    <property type="nucleotide sequence ID" value="XM_025521225.1"/>
</dbReference>
<dbReference type="STRING" id="215250.A0A316YW61"/>
<keyword evidence="5 11" id="KW-0808">Transferase</keyword>
<dbReference type="HAMAP" id="MF_00451">
    <property type="entry name" value="NDP_kinase"/>
    <property type="match status" value="1"/>
</dbReference>
<evidence type="ECO:0000256" key="1">
    <source>
        <dbReference type="ARBA" id="ARBA00001946"/>
    </source>
</evidence>
<dbReference type="SMART" id="SM00562">
    <property type="entry name" value="NDK"/>
    <property type="match status" value="1"/>
</dbReference>
<dbReference type="InterPro" id="IPR023005">
    <property type="entry name" value="Nucleoside_diP_kinase_AS"/>
</dbReference>
<dbReference type="FunCoup" id="A0A316YW61">
    <property type="interactions" value="412"/>
</dbReference>
<name>A0A316YW61_9BASI</name>
<evidence type="ECO:0000256" key="10">
    <source>
        <dbReference type="RuleBase" id="RU004011"/>
    </source>
</evidence>
<dbReference type="PRINTS" id="PR01243">
    <property type="entry name" value="NUCDPKINASE"/>
</dbReference>
<evidence type="ECO:0000256" key="6">
    <source>
        <dbReference type="ARBA" id="ARBA00022741"/>
    </source>
</evidence>
<dbReference type="FunFam" id="3.30.70.141:FF:000002">
    <property type="entry name" value="Nucleoside diphosphate kinase"/>
    <property type="match status" value="1"/>
</dbReference>
<dbReference type="SUPFAM" id="SSF54919">
    <property type="entry name" value="Nucleoside diphosphate kinase, NDK"/>
    <property type="match status" value="1"/>
</dbReference>
<evidence type="ECO:0000256" key="4">
    <source>
        <dbReference type="ARBA" id="ARBA00017632"/>
    </source>
</evidence>
<keyword evidence="14" id="KW-1185">Reference proteome</keyword>